<comment type="caution">
    <text evidence="1">The sequence shown here is derived from an EMBL/GenBank/DDBJ whole genome shotgun (WGS) entry which is preliminary data.</text>
</comment>
<keyword evidence="2" id="KW-1185">Reference proteome</keyword>
<protein>
    <submittedName>
        <fullName evidence="1">Uncharacterized protein</fullName>
    </submittedName>
</protein>
<evidence type="ECO:0000313" key="2">
    <source>
        <dbReference type="Proteomes" id="UP001497623"/>
    </source>
</evidence>
<evidence type="ECO:0000313" key="1">
    <source>
        <dbReference type="EMBL" id="CAL4177117.1"/>
    </source>
</evidence>
<dbReference type="EMBL" id="CAXKWB010055445">
    <property type="protein sequence ID" value="CAL4177117.1"/>
    <property type="molecule type" value="Genomic_DNA"/>
</dbReference>
<organism evidence="1 2">
    <name type="scientific">Meganyctiphanes norvegica</name>
    <name type="common">Northern krill</name>
    <name type="synonym">Thysanopoda norvegica</name>
    <dbReference type="NCBI Taxonomy" id="48144"/>
    <lineage>
        <taxon>Eukaryota</taxon>
        <taxon>Metazoa</taxon>
        <taxon>Ecdysozoa</taxon>
        <taxon>Arthropoda</taxon>
        <taxon>Crustacea</taxon>
        <taxon>Multicrustacea</taxon>
        <taxon>Malacostraca</taxon>
        <taxon>Eumalacostraca</taxon>
        <taxon>Eucarida</taxon>
        <taxon>Euphausiacea</taxon>
        <taxon>Euphausiidae</taxon>
        <taxon>Meganyctiphanes</taxon>
    </lineage>
</organism>
<gene>
    <name evidence="1" type="ORF">MNOR_LOCUS34867</name>
</gene>
<proteinExistence type="predicted"/>
<accession>A0AAV2SBY3</accession>
<reference evidence="1 2" key="1">
    <citation type="submission" date="2024-05" db="EMBL/GenBank/DDBJ databases">
        <authorList>
            <person name="Wallberg A."/>
        </authorList>
    </citation>
    <scope>NUCLEOTIDE SEQUENCE [LARGE SCALE GENOMIC DNA]</scope>
</reference>
<dbReference type="AlphaFoldDB" id="A0AAV2SBY3"/>
<sequence>SRNYSLLDYPLVNNDKMRASLCLLVVGVALVTAAPSPQFLGGHQGHIQPSFLGGINPNPFVQPGFVQPGFVQPGFVQPGLGFQQQLQLNQAGRPCEKFSRNQFGNYVCTESIQQTFPGAFEVGGSQGFGFGK</sequence>
<name>A0AAV2SBY3_MEGNR</name>
<dbReference type="Proteomes" id="UP001497623">
    <property type="component" value="Unassembled WGS sequence"/>
</dbReference>
<feature type="non-terminal residue" evidence="1">
    <location>
        <position position="1"/>
    </location>
</feature>